<protein>
    <submittedName>
        <fullName evidence="9">CzcA family heavy metal efflux pump</fullName>
    </submittedName>
</protein>
<keyword evidence="3" id="KW-0813">Transport</keyword>
<dbReference type="PANTHER" id="PTHR32063">
    <property type="match status" value="1"/>
</dbReference>
<evidence type="ECO:0000256" key="4">
    <source>
        <dbReference type="ARBA" id="ARBA00022475"/>
    </source>
</evidence>
<dbReference type="HOGENOM" id="CLU_002755_1_2_10"/>
<dbReference type="GO" id="GO:0042910">
    <property type="term" value="F:xenobiotic transmembrane transporter activity"/>
    <property type="evidence" value="ECO:0007669"/>
    <property type="project" value="TreeGrafter"/>
</dbReference>
<keyword evidence="4" id="KW-1003">Cell membrane</keyword>
<evidence type="ECO:0000256" key="1">
    <source>
        <dbReference type="ARBA" id="ARBA00004651"/>
    </source>
</evidence>
<sequence length="1471" mass="163653">MFHAIVHFSIKNKLFVGLTTLFLLIGGIYAMLTLPVDAVPDITNNQVQIVTVSPTLAPQEVEQLITSPIEIAMSNIMNVEEIRSVSRFGLSLVTVVFNEKVPTLDARQLINEQIQAVAGEIPPELGTPELMPITTGLGEIYQYILRVAPGYERKYDAMELRTIQDWIVKRQLSGIPGIVEINSFGGYLKQYEVAVDPAALYSLNITISEVYDALTNNNQNTGGSYIEKVNHAYYIRSEGMIGTLRDIENIVVVNRNGIPIHVNDVAEVRFGAPKRFGAMTMDGKGECVGGIAMMLKGANANVVTKELEQRVEKLQKILPEGVSIEPYLNRSALVNRNISTVISNLIDGAVIVFLVLIFFLGNLRGGLIVASVIPLAMLFAFILMRVFGVSANLMSLGAVDFGIVVDGSIVILEGILAHIYSRQFRGRHLTQAEMDAEVARGAGSVVRSATFAVLIILIVFFPILTLTGIEGKYFTPMAKTLVFCIVGALFLSLTYVPMMASLFLKKEIRASRTWGDRFFEGLNKVYHRALCFCLRFKWSTVAVAFSALVGSLFLFTRLGAEFIPTMDEGDFAMQMTLPAGSSLSNSIELSGQAQEILMKQFPEIRHVVAKIGTAEVPTDPMAVEDADVMIIMKPFDEWTSAGSRAEMVEKMKQALEPLEKMAEFNFSQPIQLRFNELMTGAKADIAVKLYGEDVDELYAQAKKAAAYVEKIPGASDVIVEQTMGLPQLVVKYDRDKLARYGINISELNTVIRTAYAGEIAGVVFENERRFDLVVRLDKDKVADFNIDKLFVHTSEGMQLPLSEVAAIELVNGPLQINRDATKRRIVIGVNVRDADIQQVVAQIQETLDRNIRLKPGYYFEYGGQFENLQNAISTLLIVIPVALSLILLLLFFAFRSITYTLVVFSTVPLSLIGGILALWVRGLPFSISAGVGFIALFGVAVLNGILMINRFTECRKEGRYQKSTRVVIQESTPHLLRPVFLTGLVASLGFVPMAIATSAGAEVQRPLATVVIGGLIVSTILTLIIIPIFYQIVNSAVLLKRGHFRRFFGIGAVVLLLVLPGVVQAQEDGGVNREVLQVAEEKANGGVFPEGVQQTETGVQRLTLEQVVALAVKNSPRLQIAESQIEMSRAGRGEVAELPATEFSYSWGQLNGEGRDDYQIEVAQSLGSLLTPFYKNALVKRQVETGRNYAVLVEKEVRAEAKRAWSYYVYAMHTLALYREQLELADRLQHAGELRYEQGEITLLEKSMTSTLAADMRTRLFQAQEELRVAARRLQWACYSDSPIEPAQPELSMLAVDSLPAVGGEAYRNYFSSLTDEKIAMLKVERSRFFPELSFGYVRQDIRPLRGLNSWMVGASFPLYFVPQRSKIRQARIAANISRIETDRSIRELDHKVGELRIQLNKYGESIRYYRMSALKEAEELMKAADLMFRESETDITEYIQSLNAVREIKRGYIEAVYQYNVAALEYELYR</sequence>
<dbReference type="InterPro" id="IPR004763">
    <property type="entry name" value="CusA-like"/>
</dbReference>
<name>H1DEI1_9BACT</name>
<evidence type="ECO:0000256" key="8">
    <source>
        <dbReference type="SAM" id="Phobius"/>
    </source>
</evidence>
<dbReference type="STRING" id="742817.HMPREF9449_00667"/>
<evidence type="ECO:0000313" key="9">
    <source>
        <dbReference type="EMBL" id="EHP49881.1"/>
    </source>
</evidence>
<comment type="similarity">
    <text evidence="2">Belongs to the resistance-nodulation-cell division (RND) (TC 2.A.6) family.</text>
</comment>
<dbReference type="Pfam" id="PF00873">
    <property type="entry name" value="ACR_tran"/>
    <property type="match status" value="1"/>
</dbReference>
<dbReference type="SUPFAM" id="SSF56954">
    <property type="entry name" value="Outer membrane efflux proteins (OEP)"/>
    <property type="match status" value="1"/>
</dbReference>
<dbReference type="Gene3D" id="3.30.70.1440">
    <property type="entry name" value="Multidrug efflux transporter AcrB pore domain"/>
    <property type="match status" value="1"/>
</dbReference>
<feature type="transmembrane region" description="Helical" evidence="8">
    <location>
        <begin position="367"/>
        <end position="387"/>
    </location>
</feature>
<dbReference type="GO" id="GO:0008324">
    <property type="term" value="F:monoatomic cation transmembrane transporter activity"/>
    <property type="evidence" value="ECO:0007669"/>
    <property type="project" value="InterPro"/>
</dbReference>
<dbReference type="InterPro" id="IPR027463">
    <property type="entry name" value="AcrB_DN_DC_subdom"/>
</dbReference>
<dbReference type="Gene3D" id="3.30.70.1320">
    <property type="entry name" value="Multidrug efflux transporter AcrB pore domain like"/>
    <property type="match status" value="1"/>
</dbReference>
<evidence type="ECO:0000256" key="2">
    <source>
        <dbReference type="ARBA" id="ARBA00010942"/>
    </source>
</evidence>
<evidence type="ECO:0000256" key="5">
    <source>
        <dbReference type="ARBA" id="ARBA00022692"/>
    </source>
</evidence>
<feature type="transmembrane region" description="Helical" evidence="8">
    <location>
        <begin position="871"/>
        <end position="892"/>
    </location>
</feature>
<dbReference type="Gene3D" id="1.20.1640.10">
    <property type="entry name" value="Multidrug efflux transporter AcrB transmembrane domain"/>
    <property type="match status" value="2"/>
</dbReference>
<comment type="caution">
    <text evidence="9">The sequence shown here is derived from an EMBL/GenBank/DDBJ whole genome shotgun (WGS) entry which is preliminary data.</text>
</comment>
<reference evidence="9 10" key="1">
    <citation type="submission" date="2012-01" db="EMBL/GenBank/DDBJ databases">
        <title>The Genome Sequence of Odoribacter laneus YIT 12061.</title>
        <authorList>
            <consortium name="The Broad Institute Genome Sequencing Platform"/>
            <person name="Earl A."/>
            <person name="Ward D."/>
            <person name="Feldgarden M."/>
            <person name="Gevers D."/>
            <person name="Morotomi M."/>
            <person name="Young S.K."/>
            <person name="Zeng Q."/>
            <person name="Gargeya S."/>
            <person name="Fitzgerald M."/>
            <person name="Haas B."/>
            <person name="Abouelleil A."/>
            <person name="Alvarado L."/>
            <person name="Arachchi H.M."/>
            <person name="Berlin A."/>
            <person name="Chapman S.B."/>
            <person name="Gearin G."/>
            <person name="Goldberg J."/>
            <person name="Griggs A."/>
            <person name="Gujja S."/>
            <person name="Hansen M."/>
            <person name="Heiman D."/>
            <person name="Howarth C."/>
            <person name="Larimer J."/>
            <person name="Lui A."/>
            <person name="MacDonald P.J.P."/>
            <person name="McCowen C."/>
            <person name="Montmayeur A."/>
            <person name="Murphy C."/>
            <person name="Neiman D."/>
            <person name="Pearson M."/>
            <person name="Priest M."/>
            <person name="Roberts A."/>
            <person name="Saif S."/>
            <person name="Shea T."/>
            <person name="Sisk P."/>
            <person name="Stolte C."/>
            <person name="Sykes S."/>
            <person name="Wortman J."/>
            <person name="Nusbaum C."/>
            <person name="Birren B."/>
        </authorList>
    </citation>
    <scope>NUCLEOTIDE SEQUENCE [LARGE SCALE GENOMIC DNA]</scope>
    <source>
        <strain evidence="9 10">YIT 12061</strain>
    </source>
</reference>
<feature type="transmembrane region" description="Helical" evidence="8">
    <location>
        <begin position="449"/>
        <end position="468"/>
    </location>
</feature>
<dbReference type="SUPFAM" id="SSF82714">
    <property type="entry name" value="Multidrug efflux transporter AcrB TolC docking domain, DN and DC subdomains"/>
    <property type="match status" value="2"/>
</dbReference>
<dbReference type="PANTHER" id="PTHR32063:SF24">
    <property type="entry name" value="CATION EFFLUX SYSTEM (ACRB_ACRD_ACRF FAMILY)"/>
    <property type="match status" value="1"/>
</dbReference>
<feature type="transmembrane region" description="Helical" evidence="8">
    <location>
        <begin position="1044"/>
        <end position="1063"/>
    </location>
</feature>
<feature type="transmembrane region" description="Helical" evidence="8">
    <location>
        <begin position="1007"/>
        <end position="1032"/>
    </location>
</feature>
<comment type="subcellular location">
    <subcellularLocation>
        <location evidence="1">Cell membrane</location>
        <topology evidence="1">Multi-pass membrane protein</topology>
    </subcellularLocation>
</comment>
<feature type="transmembrane region" description="Helical" evidence="8">
    <location>
        <begin position="480"/>
        <end position="504"/>
    </location>
</feature>
<dbReference type="Gene3D" id="3.30.70.1430">
    <property type="entry name" value="Multidrug efflux transporter AcrB pore domain"/>
    <property type="match status" value="2"/>
</dbReference>
<gene>
    <name evidence="9" type="ORF">HMPREF9449_00667</name>
</gene>
<feature type="transmembrane region" description="Helical" evidence="8">
    <location>
        <begin position="393"/>
        <end position="420"/>
    </location>
</feature>
<dbReference type="PRINTS" id="PR00702">
    <property type="entry name" value="ACRIFLAVINRP"/>
</dbReference>
<dbReference type="PATRIC" id="fig|742817.3.peg.712"/>
<dbReference type="GO" id="GO:0005886">
    <property type="term" value="C:plasma membrane"/>
    <property type="evidence" value="ECO:0007669"/>
    <property type="project" value="UniProtKB-SubCell"/>
</dbReference>
<dbReference type="Gene3D" id="1.20.1600.10">
    <property type="entry name" value="Outer membrane efflux proteins (OEP)"/>
    <property type="match status" value="1"/>
</dbReference>
<accession>H1DEI1</accession>
<keyword evidence="5 8" id="KW-0812">Transmembrane</keyword>
<feature type="transmembrane region" description="Helical" evidence="8">
    <location>
        <begin position="975"/>
        <end position="995"/>
    </location>
</feature>
<dbReference type="Proteomes" id="UP000004892">
    <property type="component" value="Unassembled WGS sequence"/>
</dbReference>
<feature type="transmembrane region" description="Helical" evidence="8">
    <location>
        <begin position="341"/>
        <end position="360"/>
    </location>
</feature>
<dbReference type="EMBL" id="ADMC01000008">
    <property type="protein sequence ID" value="EHP49881.1"/>
    <property type="molecule type" value="Genomic_DNA"/>
</dbReference>
<feature type="transmembrane region" description="Helical" evidence="8">
    <location>
        <begin position="925"/>
        <end position="946"/>
    </location>
</feature>
<proteinExistence type="inferred from homology"/>
<feature type="transmembrane region" description="Helical" evidence="8">
    <location>
        <begin position="536"/>
        <end position="555"/>
    </location>
</feature>
<evidence type="ECO:0000313" key="10">
    <source>
        <dbReference type="Proteomes" id="UP000004892"/>
    </source>
</evidence>
<dbReference type="SUPFAM" id="SSF82693">
    <property type="entry name" value="Multidrug efflux transporter AcrB pore domain, PN1, PN2, PC1 and PC2 subdomains"/>
    <property type="match status" value="3"/>
</dbReference>
<dbReference type="SUPFAM" id="SSF82866">
    <property type="entry name" value="Multidrug efflux transporter AcrB transmembrane domain"/>
    <property type="match status" value="2"/>
</dbReference>
<keyword evidence="7 8" id="KW-0472">Membrane</keyword>
<dbReference type="Gene3D" id="3.30.2090.10">
    <property type="entry name" value="Multidrug efflux transporter AcrB TolC docking domain, DN and DC subdomains"/>
    <property type="match status" value="2"/>
</dbReference>
<keyword evidence="6 8" id="KW-1133">Transmembrane helix</keyword>
<evidence type="ECO:0000256" key="6">
    <source>
        <dbReference type="ARBA" id="ARBA00022989"/>
    </source>
</evidence>
<dbReference type="NCBIfam" id="TIGR00914">
    <property type="entry name" value="2A0601"/>
    <property type="match status" value="1"/>
</dbReference>
<dbReference type="GO" id="GO:0015562">
    <property type="term" value="F:efflux transmembrane transporter activity"/>
    <property type="evidence" value="ECO:0007669"/>
    <property type="project" value="InterPro"/>
</dbReference>
<evidence type="ECO:0000256" key="7">
    <source>
        <dbReference type="ARBA" id="ARBA00023136"/>
    </source>
</evidence>
<keyword evidence="10" id="KW-1185">Reference proteome</keyword>
<evidence type="ECO:0000256" key="3">
    <source>
        <dbReference type="ARBA" id="ARBA00022448"/>
    </source>
</evidence>
<dbReference type="InterPro" id="IPR001036">
    <property type="entry name" value="Acrflvin-R"/>
</dbReference>
<dbReference type="eggNOG" id="COG3696">
    <property type="taxonomic scope" value="Bacteria"/>
</dbReference>
<organism evidence="9 10">
    <name type="scientific">Odoribacter laneus YIT 12061</name>
    <dbReference type="NCBI Taxonomy" id="742817"/>
    <lineage>
        <taxon>Bacteria</taxon>
        <taxon>Pseudomonadati</taxon>
        <taxon>Bacteroidota</taxon>
        <taxon>Bacteroidia</taxon>
        <taxon>Bacteroidales</taxon>
        <taxon>Odoribacteraceae</taxon>
        <taxon>Odoribacter</taxon>
    </lineage>
</organism>
<feature type="transmembrane region" description="Helical" evidence="8">
    <location>
        <begin position="899"/>
        <end position="919"/>
    </location>
</feature>